<feature type="region of interest" description="Disordered" evidence="1">
    <location>
        <begin position="41"/>
        <end position="91"/>
    </location>
</feature>
<comment type="caution">
    <text evidence="3">The sequence shown here is derived from an EMBL/GenBank/DDBJ whole genome shotgun (WGS) entry which is preliminary data.</text>
</comment>
<keyword evidence="2" id="KW-1133">Transmembrane helix</keyword>
<evidence type="ECO:0000256" key="1">
    <source>
        <dbReference type="SAM" id="MobiDB-lite"/>
    </source>
</evidence>
<dbReference type="EMBL" id="JBHRXE010000011">
    <property type="protein sequence ID" value="MFC3568816.1"/>
    <property type="molecule type" value="Genomic_DNA"/>
</dbReference>
<evidence type="ECO:0008006" key="5">
    <source>
        <dbReference type="Google" id="ProtNLM"/>
    </source>
</evidence>
<proteinExistence type="predicted"/>
<dbReference type="Proteomes" id="UP001595596">
    <property type="component" value="Unassembled WGS sequence"/>
</dbReference>
<evidence type="ECO:0000313" key="3">
    <source>
        <dbReference type="EMBL" id="MFC3568816.1"/>
    </source>
</evidence>
<protein>
    <recommendedName>
        <fullName evidence="5">Dynamin</fullName>
    </recommendedName>
</protein>
<keyword evidence="4" id="KW-1185">Reference proteome</keyword>
<keyword evidence="2" id="KW-0472">Membrane</keyword>
<reference evidence="4" key="1">
    <citation type="journal article" date="2019" name="Int. J. Syst. Evol. Microbiol.">
        <title>The Global Catalogue of Microorganisms (GCM) 10K type strain sequencing project: providing services to taxonomists for standard genome sequencing and annotation.</title>
        <authorList>
            <consortium name="The Broad Institute Genomics Platform"/>
            <consortium name="The Broad Institute Genome Sequencing Center for Infectious Disease"/>
            <person name="Wu L."/>
            <person name="Ma J."/>
        </authorList>
    </citation>
    <scope>NUCLEOTIDE SEQUENCE [LARGE SCALE GENOMIC DNA]</scope>
    <source>
        <strain evidence="4">VKM B-3226</strain>
    </source>
</reference>
<feature type="compositionally biased region" description="Low complexity" evidence="1">
    <location>
        <begin position="47"/>
        <end position="91"/>
    </location>
</feature>
<evidence type="ECO:0000256" key="2">
    <source>
        <dbReference type="SAM" id="Phobius"/>
    </source>
</evidence>
<keyword evidence="2" id="KW-0812">Transmembrane</keyword>
<name>A0ABV7RXQ9_9RHOB</name>
<feature type="transmembrane region" description="Helical" evidence="2">
    <location>
        <begin position="16"/>
        <end position="37"/>
    </location>
</feature>
<dbReference type="RefSeq" id="WP_289893973.1">
    <property type="nucleotide sequence ID" value="NZ_JBHRXE010000011.1"/>
</dbReference>
<sequence>MSAPRTNIDKQTRHHLVPIIGIIVAVLIAILGFLWWFDDETSNPEIPGEVPGPVDEVPAPAPAPATGTETAPATAPDTTTPAPEAGGAPAE</sequence>
<organism evidence="3 4">
    <name type="scientific">Paracoccus simplex</name>
    <dbReference type="NCBI Taxonomy" id="2086346"/>
    <lineage>
        <taxon>Bacteria</taxon>
        <taxon>Pseudomonadati</taxon>
        <taxon>Pseudomonadota</taxon>
        <taxon>Alphaproteobacteria</taxon>
        <taxon>Rhodobacterales</taxon>
        <taxon>Paracoccaceae</taxon>
        <taxon>Paracoccus</taxon>
    </lineage>
</organism>
<gene>
    <name evidence="3" type="ORF">ACFOMP_05070</name>
</gene>
<evidence type="ECO:0000313" key="4">
    <source>
        <dbReference type="Proteomes" id="UP001595596"/>
    </source>
</evidence>
<accession>A0ABV7RXQ9</accession>